<dbReference type="AlphaFoldDB" id="A0A382H2D1"/>
<organism evidence="1">
    <name type="scientific">marine metagenome</name>
    <dbReference type="NCBI Taxonomy" id="408172"/>
    <lineage>
        <taxon>unclassified sequences</taxon>
        <taxon>metagenomes</taxon>
        <taxon>ecological metagenomes</taxon>
    </lineage>
</organism>
<reference evidence="1" key="1">
    <citation type="submission" date="2018-05" db="EMBL/GenBank/DDBJ databases">
        <authorList>
            <person name="Lanie J.A."/>
            <person name="Ng W.-L."/>
            <person name="Kazmierczak K.M."/>
            <person name="Andrzejewski T.M."/>
            <person name="Davidsen T.M."/>
            <person name="Wayne K.J."/>
            <person name="Tettelin H."/>
            <person name="Glass J.I."/>
            <person name="Rusch D."/>
            <person name="Podicherti R."/>
            <person name="Tsui H.-C.T."/>
            <person name="Winkler M.E."/>
        </authorList>
    </citation>
    <scope>NUCLEOTIDE SEQUENCE</scope>
</reference>
<protein>
    <recommendedName>
        <fullName evidence="2">PsbP C-terminal domain-containing protein</fullName>
    </recommendedName>
</protein>
<evidence type="ECO:0000313" key="1">
    <source>
        <dbReference type="EMBL" id="SVB81394.1"/>
    </source>
</evidence>
<proteinExistence type="predicted"/>
<sequence length="177" mass="18603">MKNTVIRLVCLVAVALTTVEVQAEKFSAGGISFEGPKGWLSQKPSSSMRKAQFAIKGKDGKSAEVVFFYFGPGAAGGVNANVQRWLGQFKEPADQLKAKIANESINGTKVTYVTAVGTFMKGPPFGGNKVPVPNSGLLGAIVEGKQGAVFIKATGPKTIIKSAEKDLKAMVSKALKK</sequence>
<name>A0A382H2D1_9ZZZZ</name>
<evidence type="ECO:0008006" key="2">
    <source>
        <dbReference type="Google" id="ProtNLM"/>
    </source>
</evidence>
<gene>
    <name evidence="1" type="ORF">METZ01_LOCUS234248</name>
</gene>
<dbReference type="EMBL" id="UINC01058761">
    <property type="protein sequence ID" value="SVB81394.1"/>
    <property type="molecule type" value="Genomic_DNA"/>
</dbReference>
<accession>A0A382H2D1</accession>